<proteinExistence type="predicted"/>
<reference evidence="1 2" key="1">
    <citation type="submission" date="2019-01" db="EMBL/GenBank/DDBJ databases">
        <title>Coherence of Microcystis species and biogeography revealed through population genomics.</title>
        <authorList>
            <person name="Perez-Carrascal O.M."/>
            <person name="Terrat Y."/>
            <person name="Giani A."/>
            <person name="Fortin N."/>
            <person name="Tromas N."/>
            <person name="Shapiro B.J."/>
        </authorList>
    </citation>
    <scope>NUCLEOTIDE SEQUENCE [LARGE SCALE GENOMIC DNA]</scope>
    <source>
        <strain evidence="1">Ma_QC_C_20070703_M131</strain>
    </source>
</reference>
<sequence length="65" mass="7350">MVKVSNHLVKSPLLSLKSILTLDRGAVHFKNFSDKHLQILPVARQIIELIDLLGQYLVKKPYPAT</sequence>
<name>A0A551XYJ7_MICAE</name>
<protein>
    <submittedName>
        <fullName evidence="1">Uncharacterized protein</fullName>
    </submittedName>
</protein>
<dbReference type="EMBL" id="SFCA01000140">
    <property type="protein sequence ID" value="TRT53772.1"/>
    <property type="molecule type" value="Genomic_DNA"/>
</dbReference>
<gene>
    <name evidence="1" type="ORF">EWV85_13530</name>
</gene>
<dbReference type="AlphaFoldDB" id="A0A551XYJ7"/>
<organism evidence="1 2">
    <name type="scientific">Microcystis aeruginosa Ma_QC_C_20070703_M131</name>
    <dbReference type="NCBI Taxonomy" id="2486263"/>
    <lineage>
        <taxon>Bacteria</taxon>
        <taxon>Bacillati</taxon>
        <taxon>Cyanobacteriota</taxon>
        <taxon>Cyanophyceae</taxon>
        <taxon>Oscillatoriophycideae</taxon>
        <taxon>Chroococcales</taxon>
        <taxon>Microcystaceae</taxon>
        <taxon>Microcystis</taxon>
    </lineage>
</organism>
<evidence type="ECO:0000313" key="2">
    <source>
        <dbReference type="Proteomes" id="UP000316443"/>
    </source>
</evidence>
<accession>A0A551XYJ7</accession>
<dbReference type="Proteomes" id="UP000316443">
    <property type="component" value="Unassembled WGS sequence"/>
</dbReference>
<evidence type="ECO:0000313" key="1">
    <source>
        <dbReference type="EMBL" id="TRT53772.1"/>
    </source>
</evidence>
<comment type="caution">
    <text evidence="1">The sequence shown here is derived from an EMBL/GenBank/DDBJ whole genome shotgun (WGS) entry which is preliminary data.</text>
</comment>